<feature type="chain" id="PRO_5040384931" evidence="1">
    <location>
        <begin position="23"/>
        <end position="165"/>
    </location>
</feature>
<evidence type="ECO:0000256" key="1">
    <source>
        <dbReference type="SAM" id="SignalP"/>
    </source>
</evidence>
<dbReference type="Proteomes" id="UP000807306">
    <property type="component" value="Unassembled WGS sequence"/>
</dbReference>
<gene>
    <name evidence="2" type="ORF">CPB83DRAFT_585315</name>
</gene>
<sequence length="165" mass="18398">MVKGSTLIVLALHFFATTWVIATNRTIDDQFGDSHSGVKPTYLSSENDIWKSHRCTSCFGGSYLAATILPSTVVNLTLKFEGTAIWVYFILGSDLAKVSFFMDNNRSPTHLQDAGRVTRTIKPTQNALVYSETGLMMGSHKLLITVSDSQETVFVAFDFARYQWI</sequence>
<organism evidence="2 3">
    <name type="scientific">Crepidotus variabilis</name>
    <dbReference type="NCBI Taxonomy" id="179855"/>
    <lineage>
        <taxon>Eukaryota</taxon>
        <taxon>Fungi</taxon>
        <taxon>Dikarya</taxon>
        <taxon>Basidiomycota</taxon>
        <taxon>Agaricomycotina</taxon>
        <taxon>Agaricomycetes</taxon>
        <taxon>Agaricomycetidae</taxon>
        <taxon>Agaricales</taxon>
        <taxon>Agaricineae</taxon>
        <taxon>Crepidotaceae</taxon>
        <taxon>Crepidotus</taxon>
    </lineage>
</organism>
<evidence type="ECO:0000313" key="3">
    <source>
        <dbReference type="Proteomes" id="UP000807306"/>
    </source>
</evidence>
<dbReference type="Gene3D" id="2.60.120.260">
    <property type="entry name" value="Galactose-binding domain-like"/>
    <property type="match status" value="1"/>
</dbReference>
<reference evidence="2" key="1">
    <citation type="submission" date="2020-11" db="EMBL/GenBank/DDBJ databases">
        <authorList>
            <consortium name="DOE Joint Genome Institute"/>
            <person name="Ahrendt S."/>
            <person name="Riley R."/>
            <person name="Andreopoulos W."/>
            <person name="Labutti K."/>
            <person name="Pangilinan J."/>
            <person name="Ruiz-Duenas F.J."/>
            <person name="Barrasa J.M."/>
            <person name="Sanchez-Garcia M."/>
            <person name="Camarero S."/>
            <person name="Miyauchi S."/>
            <person name="Serrano A."/>
            <person name="Linde D."/>
            <person name="Babiker R."/>
            <person name="Drula E."/>
            <person name="Ayuso-Fernandez I."/>
            <person name="Pacheco R."/>
            <person name="Padilla G."/>
            <person name="Ferreira P."/>
            <person name="Barriuso J."/>
            <person name="Kellner H."/>
            <person name="Castanera R."/>
            <person name="Alfaro M."/>
            <person name="Ramirez L."/>
            <person name="Pisabarro A.G."/>
            <person name="Kuo A."/>
            <person name="Tritt A."/>
            <person name="Lipzen A."/>
            <person name="He G."/>
            <person name="Yan M."/>
            <person name="Ng V."/>
            <person name="Cullen D."/>
            <person name="Martin F."/>
            <person name="Rosso M.-N."/>
            <person name="Henrissat B."/>
            <person name="Hibbett D."/>
            <person name="Martinez A.T."/>
            <person name="Grigoriev I.V."/>
        </authorList>
    </citation>
    <scope>NUCLEOTIDE SEQUENCE</scope>
    <source>
        <strain evidence="2">CBS 506.95</strain>
    </source>
</reference>
<dbReference type="EMBL" id="MU157830">
    <property type="protein sequence ID" value="KAF9532856.1"/>
    <property type="molecule type" value="Genomic_DNA"/>
</dbReference>
<accession>A0A9P6EN36</accession>
<proteinExistence type="predicted"/>
<dbReference type="OrthoDB" id="2758521at2759"/>
<comment type="caution">
    <text evidence="2">The sequence shown here is derived from an EMBL/GenBank/DDBJ whole genome shotgun (WGS) entry which is preliminary data.</text>
</comment>
<protein>
    <submittedName>
        <fullName evidence="2">Uncharacterized protein</fullName>
    </submittedName>
</protein>
<evidence type="ECO:0000313" key="2">
    <source>
        <dbReference type="EMBL" id="KAF9532856.1"/>
    </source>
</evidence>
<keyword evidence="1" id="KW-0732">Signal</keyword>
<name>A0A9P6EN36_9AGAR</name>
<dbReference type="AlphaFoldDB" id="A0A9P6EN36"/>
<feature type="signal peptide" evidence="1">
    <location>
        <begin position="1"/>
        <end position="22"/>
    </location>
</feature>
<keyword evidence="3" id="KW-1185">Reference proteome</keyword>